<keyword evidence="1" id="KW-0547">Nucleotide-binding</keyword>
<dbReference type="Gene3D" id="3.40.50.300">
    <property type="entry name" value="P-loop containing nucleotide triphosphate hydrolases"/>
    <property type="match status" value="1"/>
</dbReference>
<dbReference type="PANTHER" id="PTHR16305">
    <property type="entry name" value="TESTICULAR SOLUBLE ADENYLYL CYCLASE"/>
    <property type="match status" value="1"/>
</dbReference>
<dbReference type="SUPFAM" id="SSF52540">
    <property type="entry name" value="P-loop containing nucleoside triphosphate hydrolases"/>
    <property type="match status" value="1"/>
</dbReference>
<dbReference type="Pfam" id="PF03704">
    <property type="entry name" value="BTAD"/>
    <property type="match status" value="1"/>
</dbReference>
<dbReference type="GO" id="GO:0004016">
    <property type="term" value="F:adenylate cyclase activity"/>
    <property type="evidence" value="ECO:0007669"/>
    <property type="project" value="TreeGrafter"/>
</dbReference>
<dbReference type="SMART" id="SM00028">
    <property type="entry name" value="TPR"/>
    <property type="match status" value="5"/>
</dbReference>
<reference evidence="4" key="1">
    <citation type="submission" date="2020-10" db="EMBL/GenBank/DDBJ databases">
        <authorList>
            <person name="Castelo-Branco R."/>
            <person name="Eusebio N."/>
            <person name="Adriana R."/>
            <person name="Vieira A."/>
            <person name="Brugerolle De Fraissinette N."/>
            <person name="Rezende De Castro R."/>
            <person name="Schneider M.P."/>
            <person name="Vasconcelos V."/>
            <person name="Leao P.N."/>
        </authorList>
    </citation>
    <scope>NUCLEOTIDE SEQUENCE</scope>
    <source>
        <strain evidence="4">LEGE 07310</strain>
    </source>
</reference>
<dbReference type="RefSeq" id="WP_193911496.1">
    <property type="nucleotide sequence ID" value="NZ_JADEXG010000076.1"/>
</dbReference>
<sequence>MAYLLLHLKAPLSRQFLAYCFWPESSDVQARTNLRQTLYQLRQRLPEADSFIQANSKTLQWNPQTSFRLDTFEFEQFLNLAKLAEQQSNTTAQKGYLQQAMDIYCGNLLPECYEDWIIPRREQFHQKAISALESLITLLEVDQDYDAAIGYGQRLLSLDPLHEVTYQTLMKLHLARGDRASALRIYERCCLLFKQDLGVEPSPATRDAYQYLLQQDNLPAPTASQLSTLAESKSPSPSVAVATPLVGRHQAWTELHATWRRAISGSAQLLLIKGEAGIGKTRLAEELLLYCEKQNVTTARTRCYAAEGRLVYAPVVDWLRCLSAQIRLHTLERVWLSELTRLLPELLAEHPDLPKAQPLTESWQRQYFYEAIAQAFKRVLEPSEGRPPQSLLLIVDDLQWCDPETLEWLQYFLRLVAELPVLIVGTVRSEEVDEAHSLNALVRLLHRDERVTEIALDRLDFESTAALASYIADHPLESAQAQVLFHQTEGHALFVVEMMRANLLASFARADSGSAPVAGGQATTEDANHLPPKVQSVLTARLAQLSPKTRQVANLAAAVGRSFTLWVLHQASDEDEDTIVDALDELWQYRIIREQGGDTYDFSHDKLREVAYDSISGPKRRLFHRRIAQALETLQAQVLEAVSAQVAAHYEKAGLSSKAVPYYLRAAEVAQRIYANTEAIQAFRAAIALLQTMPITPKRLEQERSLNTLLGVSLVAVKGYGSPEVKAVYEQARSLAQQLGYASSPPVIRALAITAIVQGDLRLALELGQQLLTLTEAGQDCILAVEAHYVMGVTTFWLGDFKASRYHLERAIKRYRPECQQQHLTLYAQDPNVICLSRLAFTLWCLGYPEESTQVSRHAMTEARKLSHPFTLAYALTWTTMLHSHRRDIPLTAQYASEVITLSEEKQLGIWLHIGRMLQGWTRAYTEDVEDAMAQSHPGRGIAQMQAALQALETIGAEFLKPYFLSLLADAYGRMGDIGNALDLIQQAFEAMEQSGEGWVESELFWRKGELLRLNQANSAEVQKCFEKAIAIAQSQSITLLELQATVRLQEFSQIALFPKVLSNWFYETLELTPQERYPSIFQQAITLLQTLS</sequence>
<evidence type="ECO:0000313" key="5">
    <source>
        <dbReference type="Proteomes" id="UP000636505"/>
    </source>
</evidence>
<accession>A0A8J7DNC5</accession>
<dbReference type="GO" id="GO:0005524">
    <property type="term" value="F:ATP binding"/>
    <property type="evidence" value="ECO:0007669"/>
    <property type="project" value="UniProtKB-KW"/>
</dbReference>
<dbReference type="EMBL" id="JADEXG010000076">
    <property type="protein sequence ID" value="MBE9079986.1"/>
    <property type="molecule type" value="Genomic_DNA"/>
</dbReference>
<dbReference type="InterPro" id="IPR036388">
    <property type="entry name" value="WH-like_DNA-bd_sf"/>
</dbReference>
<dbReference type="Proteomes" id="UP000636505">
    <property type="component" value="Unassembled WGS sequence"/>
</dbReference>
<dbReference type="InterPro" id="IPR041664">
    <property type="entry name" value="AAA_16"/>
</dbReference>
<dbReference type="InterPro" id="IPR005158">
    <property type="entry name" value="BTAD"/>
</dbReference>
<evidence type="ECO:0000256" key="1">
    <source>
        <dbReference type="ARBA" id="ARBA00022741"/>
    </source>
</evidence>
<dbReference type="InterPro" id="IPR011990">
    <property type="entry name" value="TPR-like_helical_dom_sf"/>
</dbReference>
<keyword evidence="2" id="KW-0067">ATP-binding</keyword>
<keyword evidence="5" id="KW-1185">Reference proteome</keyword>
<evidence type="ECO:0000313" key="4">
    <source>
        <dbReference type="EMBL" id="MBE9079986.1"/>
    </source>
</evidence>
<dbReference type="Gene3D" id="1.10.10.10">
    <property type="entry name" value="Winged helix-like DNA-binding domain superfamily/Winged helix DNA-binding domain"/>
    <property type="match status" value="1"/>
</dbReference>
<feature type="domain" description="Bacterial transcriptional activator" evidence="3">
    <location>
        <begin position="69"/>
        <end position="213"/>
    </location>
</feature>
<dbReference type="Gene3D" id="1.25.40.10">
    <property type="entry name" value="Tetratricopeptide repeat domain"/>
    <property type="match status" value="3"/>
</dbReference>
<dbReference type="InterPro" id="IPR019734">
    <property type="entry name" value="TPR_rpt"/>
</dbReference>
<organism evidence="4 5">
    <name type="scientific">Vasconcelosia minhoensis LEGE 07310</name>
    <dbReference type="NCBI Taxonomy" id="915328"/>
    <lineage>
        <taxon>Bacteria</taxon>
        <taxon>Bacillati</taxon>
        <taxon>Cyanobacteriota</taxon>
        <taxon>Cyanophyceae</taxon>
        <taxon>Nodosilineales</taxon>
        <taxon>Cymatolegaceae</taxon>
        <taxon>Vasconcelosia</taxon>
        <taxon>Vasconcelosia minhoensis</taxon>
    </lineage>
</organism>
<comment type="caution">
    <text evidence="4">The sequence shown here is derived from an EMBL/GenBank/DDBJ whole genome shotgun (WGS) entry which is preliminary data.</text>
</comment>
<dbReference type="SUPFAM" id="SSF48452">
    <property type="entry name" value="TPR-like"/>
    <property type="match status" value="3"/>
</dbReference>
<dbReference type="PANTHER" id="PTHR16305:SF28">
    <property type="entry name" value="GUANYLATE CYCLASE DOMAIN-CONTAINING PROTEIN"/>
    <property type="match status" value="1"/>
</dbReference>
<dbReference type="Pfam" id="PF13191">
    <property type="entry name" value="AAA_16"/>
    <property type="match status" value="1"/>
</dbReference>
<dbReference type="AlphaFoldDB" id="A0A8J7DNC5"/>
<name>A0A8J7DNC5_9CYAN</name>
<dbReference type="InterPro" id="IPR027417">
    <property type="entry name" value="P-loop_NTPase"/>
</dbReference>
<evidence type="ECO:0000256" key="2">
    <source>
        <dbReference type="ARBA" id="ARBA00022840"/>
    </source>
</evidence>
<evidence type="ECO:0000259" key="3">
    <source>
        <dbReference type="SMART" id="SM01043"/>
    </source>
</evidence>
<dbReference type="GO" id="GO:0005737">
    <property type="term" value="C:cytoplasm"/>
    <property type="evidence" value="ECO:0007669"/>
    <property type="project" value="TreeGrafter"/>
</dbReference>
<protein>
    <submittedName>
        <fullName evidence="4">AAA family ATPase</fullName>
    </submittedName>
</protein>
<gene>
    <name evidence="4" type="ORF">IQ241_22295</name>
</gene>
<proteinExistence type="predicted"/>
<dbReference type="SMART" id="SM01043">
    <property type="entry name" value="BTAD"/>
    <property type="match status" value="1"/>
</dbReference>